<dbReference type="InterPro" id="IPR013783">
    <property type="entry name" value="Ig-like_fold"/>
</dbReference>
<dbReference type="CDD" id="cd00063">
    <property type="entry name" value="FN3"/>
    <property type="match status" value="1"/>
</dbReference>
<dbReference type="AlphaFoldDB" id="A0A246G786"/>
<proteinExistence type="predicted"/>
<dbReference type="SUPFAM" id="SSF49265">
    <property type="entry name" value="Fibronectin type III"/>
    <property type="match status" value="2"/>
</dbReference>
<dbReference type="Gene3D" id="2.60.40.10">
    <property type="entry name" value="Immunoglobulins"/>
    <property type="match status" value="4"/>
</dbReference>
<protein>
    <recommendedName>
        <fullName evidence="1">Fibronectin type-III domain-containing protein</fullName>
    </recommendedName>
</protein>
<feature type="domain" description="Fibronectin type-III" evidence="1">
    <location>
        <begin position="609"/>
        <end position="697"/>
    </location>
</feature>
<evidence type="ECO:0000259" key="1">
    <source>
        <dbReference type="PROSITE" id="PS50853"/>
    </source>
</evidence>
<dbReference type="InterPro" id="IPR036116">
    <property type="entry name" value="FN3_sf"/>
</dbReference>
<accession>A0A246G786</accession>
<sequence length="697" mass="80043">MNKTIMNNQIKKNYILFSILFITITTFGQGDTTYVKPAVMAKGKIKEGKILLKWNVNDPYFWKKSLKSGYKLQRTTVLRNGEPINKDEVITLKEVLKPLPLKEWEPLVKQDSLTAVLAQAIYGEDFETTQNEKGIAKMMLLNDQNQQRYGFSLMASEQSYLATKAAGWGYEDTTAKPNEKYVYTITLLGQKAEEVNHGTVYIGLADKIDTTPPIIPEAIFGNQTVMLFWDFVSQKELYSCYNIERSTDGKNFIKLNETPIFPTLNKSSSYTTFTDKLPENNIKYYYRIIGIDTFGDFSTPSKVISGIGVDFLEYSPQITAKAALDDETVNLEWDFPAEGENKINGFNILQADTESGDFQLVKKELSPVTRKIIFKAKLKPSNYFKVQAVAKKGGYKESYPMLVQPIDSIPPTPPIGIQGTIDTLGIVKLRWKPNTESDFMGYKVFRSYAQDGQYVELTNKIIINNSFQDSINMKALNKKYFYRLKALDIRYNESKLSDFFIITKKDNIAPSIPVLSDYKIAEKKITIHFLQSESEDVKKHTLYRRKENEQEWKIIYETTNPKDTNYTDTQVDGKSKYYYAMTATDEDGNETEPSDALILESLPQLIRPAINSFSVMVDKTSRAIELYWNSKDQDIVEYQLYKRTKEKQNVLYKIFPPAKKNQFIDTSLNIGNIYYYNLRALYKDGSMSAFKEVKAEF</sequence>
<dbReference type="EMBL" id="MTCY01000082">
    <property type="protein sequence ID" value="OWP74249.1"/>
    <property type="molecule type" value="Genomic_DNA"/>
</dbReference>
<gene>
    <name evidence="2" type="ORF">BWK62_14745</name>
</gene>
<dbReference type="PROSITE" id="PS50853">
    <property type="entry name" value="FN3"/>
    <property type="match status" value="2"/>
</dbReference>
<organism evidence="2 3">
    <name type="scientific">Flavobacterium columnare</name>
    <dbReference type="NCBI Taxonomy" id="996"/>
    <lineage>
        <taxon>Bacteria</taxon>
        <taxon>Pseudomonadati</taxon>
        <taxon>Bacteroidota</taxon>
        <taxon>Flavobacteriia</taxon>
        <taxon>Flavobacteriales</taxon>
        <taxon>Flavobacteriaceae</taxon>
        <taxon>Flavobacterium</taxon>
    </lineage>
</organism>
<dbReference type="InterPro" id="IPR003961">
    <property type="entry name" value="FN3_dom"/>
</dbReference>
<evidence type="ECO:0000313" key="3">
    <source>
        <dbReference type="Proteomes" id="UP000198034"/>
    </source>
</evidence>
<evidence type="ECO:0000313" key="2">
    <source>
        <dbReference type="EMBL" id="OWP74249.1"/>
    </source>
</evidence>
<dbReference type="Proteomes" id="UP000198034">
    <property type="component" value="Unassembled WGS sequence"/>
</dbReference>
<reference evidence="2 3" key="1">
    <citation type="journal article" date="2017" name="Infect. Genet. Evol.">
        <title>Comparative genome analysis of fish pathogen Flavobacterium columnare reveals extensive sequence diversity within the species.</title>
        <authorList>
            <person name="Kayansamruaj P."/>
            <person name="Dong H.T."/>
            <person name="Hirono I."/>
            <person name="Kondo H."/>
            <person name="Senapin S."/>
            <person name="Rodkhum C."/>
        </authorList>
    </citation>
    <scope>NUCLEOTIDE SEQUENCE [LARGE SCALE GENOMIC DNA]</scope>
    <source>
        <strain evidence="2 3">1214</strain>
    </source>
</reference>
<name>A0A246G786_9FLAO</name>
<feature type="domain" description="Fibronectin type-III" evidence="1">
    <location>
        <begin position="509"/>
        <end position="604"/>
    </location>
</feature>
<comment type="caution">
    <text evidence="2">The sequence shown here is derived from an EMBL/GenBank/DDBJ whole genome shotgun (WGS) entry which is preliminary data.</text>
</comment>